<feature type="transmembrane region" description="Helical" evidence="8">
    <location>
        <begin position="155"/>
        <end position="174"/>
    </location>
</feature>
<dbReference type="InterPro" id="IPR036890">
    <property type="entry name" value="HATPase_C_sf"/>
</dbReference>
<name>A0A942YH84_9BACI</name>
<keyword evidence="6" id="KW-0067">ATP-binding</keyword>
<dbReference type="InterPro" id="IPR003594">
    <property type="entry name" value="HATPase_dom"/>
</dbReference>
<keyword evidence="8" id="KW-0812">Transmembrane</keyword>
<feature type="transmembrane region" description="Helical" evidence="8">
    <location>
        <begin position="180"/>
        <end position="201"/>
    </location>
</feature>
<dbReference type="PRINTS" id="PR00344">
    <property type="entry name" value="BCTRLSENSOR"/>
</dbReference>
<evidence type="ECO:0000256" key="6">
    <source>
        <dbReference type="ARBA" id="ARBA00022840"/>
    </source>
</evidence>
<evidence type="ECO:0000259" key="9">
    <source>
        <dbReference type="PROSITE" id="PS50109"/>
    </source>
</evidence>
<organism evidence="10 11">
    <name type="scientific">Lederbergia citri</name>
    <dbReference type="NCBI Taxonomy" id="2833580"/>
    <lineage>
        <taxon>Bacteria</taxon>
        <taxon>Bacillati</taxon>
        <taxon>Bacillota</taxon>
        <taxon>Bacilli</taxon>
        <taxon>Bacillales</taxon>
        <taxon>Bacillaceae</taxon>
        <taxon>Lederbergia</taxon>
    </lineage>
</organism>
<evidence type="ECO:0000256" key="1">
    <source>
        <dbReference type="ARBA" id="ARBA00000085"/>
    </source>
</evidence>
<dbReference type="Proteomes" id="UP000681414">
    <property type="component" value="Unassembled WGS sequence"/>
</dbReference>
<dbReference type="InterPro" id="IPR005467">
    <property type="entry name" value="His_kinase_dom"/>
</dbReference>
<dbReference type="RefSeq" id="WP_213125445.1">
    <property type="nucleotide sequence ID" value="NZ_JAGYPG010000002.1"/>
</dbReference>
<dbReference type="GO" id="GO:0004673">
    <property type="term" value="F:protein histidine kinase activity"/>
    <property type="evidence" value="ECO:0007669"/>
    <property type="project" value="UniProtKB-EC"/>
</dbReference>
<dbReference type="Pfam" id="PF07695">
    <property type="entry name" value="7TMR-DISM_7TM"/>
    <property type="match status" value="1"/>
</dbReference>
<keyword evidence="7" id="KW-0902">Two-component regulatory system</keyword>
<evidence type="ECO:0000256" key="4">
    <source>
        <dbReference type="ARBA" id="ARBA00022741"/>
    </source>
</evidence>
<dbReference type="PROSITE" id="PS50109">
    <property type="entry name" value="HIS_KIN"/>
    <property type="match status" value="1"/>
</dbReference>
<dbReference type="SMART" id="SM00387">
    <property type="entry name" value="HATPase_c"/>
    <property type="match status" value="1"/>
</dbReference>
<sequence length="461" mass="52400">MVSHFFQYSFIYVYFAISFIFVCLFFISLPKRILPYLIYFSLFVAAIAINLLGVWHMPAAITYSSIIKYASYGASTFFFLFYEQIFGQGFKKINRRLWQLHLLCWILISVCSLFSIIRLEDTFLPYSVLNILSIIYIVIATIVKAFSGNKDARIINVGLICLAITIMIDILSAVRLVNYASLQTGSWGLLIFIGCVTTILLKRYVAKGSIFEPLTFHNDPIDLKLKADSMVMHILKNEISRLSYLNERSKRMLATVEIPIKDAIEKNFNEMDESLQHMNNMILAVKKTDDIELNPRKLFFNTVILETLSAFKSGHPTIDFSIDLSTTIELDIDPLHIRECITNVLSNSVEAIEHQNGKIHIHLYQKQHDAILDITDNGKGIHKHHLHDVITPLFTTKTSFSNYGVGLYYVYFVVKKHGGSLSIPYSEVGKGTTICIQLPVSTNSKTFWSVNAFGKNKSHAG</sequence>
<dbReference type="Gene3D" id="3.30.565.10">
    <property type="entry name" value="Histidine kinase-like ATPase, C-terminal domain"/>
    <property type="match status" value="1"/>
</dbReference>
<feature type="transmembrane region" description="Helical" evidence="8">
    <location>
        <begin position="123"/>
        <end position="143"/>
    </location>
</feature>
<comment type="catalytic activity">
    <reaction evidence="1">
        <text>ATP + protein L-histidine = ADP + protein N-phospho-L-histidine.</text>
        <dbReference type="EC" id="2.7.13.3"/>
    </reaction>
</comment>
<keyword evidence="4" id="KW-0547">Nucleotide-binding</keyword>
<keyword evidence="5" id="KW-0418">Kinase</keyword>
<dbReference type="InterPro" id="IPR011623">
    <property type="entry name" value="7TMR_DISM_rcpt_extracell_dom1"/>
</dbReference>
<dbReference type="GO" id="GO:0005524">
    <property type="term" value="F:ATP binding"/>
    <property type="evidence" value="ECO:0007669"/>
    <property type="project" value="UniProtKB-KW"/>
</dbReference>
<feature type="transmembrane region" description="Helical" evidence="8">
    <location>
        <begin position="98"/>
        <end position="117"/>
    </location>
</feature>
<evidence type="ECO:0000256" key="8">
    <source>
        <dbReference type="SAM" id="Phobius"/>
    </source>
</evidence>
<evidence type="ECO:0000256" key="7">
    <source>
        <dbReference type="ARBA" id="ARBA00023012"/>
    </source>
</evidence>
<gene>
    <name evidence="10" type="ORF">KHA97_14660</name>
</gene>
<dbReference type="EC" id="2.7.13.3" evidence="2"/>
<dbReference type="PANTHER" id="PTHR43065:SF46">
    <property type="entry name" value="C4-DICARBOXYLATE TRANSPORT SENSOR PROTEIN DCTB"/>
    <property type="match status" value="1"/>
</dbReference>
<dbReference type="Pfam" id="PF02518">
    <property type="entry name" value="HATPase_c"/>
    <property type="match status" value="1"/>
</dbReference>
<evidence type="ECO:0000256" key="3">
    <source>
        <dbReference type="ARBA" id="ARBA00022679"/>
    </source>
</evidence>
<reference evidence="10 11" key="1">
    <citation type="submission" date="2021-05" db="EMBL/GenBank/DDBJ databases">
        <title>Novel Bacillus species.</title>
        <authorList>
            <person name="Liu G."/>
        </authorList>
    </citation>
    <scope>NUCLEOTIDE SEQUENCE [LARGE SCALE GENOMIC DNA]</scope>
    <source>
        <strain evidence="11">FJAT-49780</strain>
    </source>
</reference>
<keyword evidence="11" id="KW-1185">Reference proteome</keyword>
<keyword evidence="8" id="KW-0472">Membrane</keyword>
<dbReference type="PANTHER" id="PTHR43065">
    <property type="entry name" value="SENSOR HISTIDINE KINASE"/>
    <property type="match status" value="1"/>
</dbReference>
<feature type="transmembrane region" description="Helical" evidence="8">
    <location>
        <begin position="69"/>
        <end position="86"/>
    </location>
</feature>
<dbReference type="EMBL" id="JAGYPG010000002">
    <property type="protein sequence ID" value="MBS4196307.1"/>
    <property type="molecule type" value="Genomic_DNA"/>
</dbReference>
<feature type="transmembrane region" description="Helical" evidence="8">
    <location>
        <begin position="6"/>
        <end position="29"/>
    </location>
</feature>
<keyword evidence="8" id="KW-1133">Transmembrane helix</keyword>
<dbReference type="SUPFAM" id="SSF55874">
    <property type="entry name" value="ATPase domain of HSP90 chaperone/DNA topoisomerase II/histidine kinase"/>
    <property type="match status" value="1"/>
</dbReference>
<dbReference type="InterPro" id="IPR004358">
    <property type="entry name" value="Sig_transdc_His_kin-like_C"/>
</dbReference>
<dbReference type="AlphaFoldDB" id="A0A942YH84"/>
<protein>
    <recommendedName>
        <fullName evidence="2">histidine kinase</fullName>
        <ecNumber evidence="2">2.7.13.3</ecNumber>
    </recommendedName>
</protein>
<feature type="domain" description="Histidine kinase" evidence="9">
    <location>
        <begin position="230"/>
        <end position="442"/>
    </location>
</feature>
<evidence type="ECO:0000256" key="2">
    <source>
        <dbReference type="ARBA" id="ARBA00012438"/>
    </source>
</evidence>
<accession>A0A942YH84</accession>
<evidence type="ECO:0000313" key="11">
    <source>
        <dbReference type="Proteomes" id="UP000681414"/>
    </source>
</evidence>
<evidence type="ECO:0000313" key="10">
    <source>
        <dbReference type="EMBL" id="MBS4196307.1"/>
    </source>
</evidence>
<evidence type="ECO:0000256" key="5">
    <source>
        <dbReference type="ARBA" id="ARBA00022777"/>
    </source>
</evidence>
<keyword evidence="3" id="KW-0808">Transferase</keyword>
<proteinExistence type="predicted"/>
<dbReference type="GO" id="GO:0000160">
    <property type="term" value="P:phosphorelay signal transduction system"/>
    <property type="evidence" value="ECO:0007669"/>
    <property type="project" value="UniProtKB-KW"/>
</dbReference>
<feature type="transmembrane region" description="Helical" evidence="8">
    <location>
        <begin position="36"/>
        <end position="57"/>
    </location>
</feature>
<comment type="caution">
    <text evidence="10">The sequence shown here is derived from an EMBL/GenBank/DDBJ whole genome shotgun (WGS) entry which is preliminary data.</text>
</comment>